<name>A0ABP8UY14_9GAMM</name>
<proteinExistence type="predicted"/>
<evidence type="ECO:0000313" key="3">
    <source>
        <dbReference type="Proteomes" id="UP001500604"/>
    </source>
</evidence>
<reference evidence="3" key="1">
    <citation type="journal article" date="2019" name="Int. J. Syst. Evol. Microbiol.">
        <title>The Global Catalogue of Microorganisms (GCM) 10K type strain sequencing project: providing services to taxonomists for standard genome sequencing and annotation.</title>
        <authorList>
            <consortium name="The Broad Institute Genomics Platform"/>
            <consortium name="The Broad Institute Genome Sequencing Center for Infectious Disease"/>
            <person name="Wu L."/>
            <person name="Ma J."/>
        </authorList>
    </citation>
    <scope>NUCLEOTIDE SEQUENCE [LARGE SCALE GENOMIC DNA]</scope>
    <source>
        <strain evidence="3">JCM 17805</strain>
    </source>
</reference>
<evidence type="ECO:0000313" key="2">
    <source>
        <dbReference type="EMBL" id="GAA4648813.1"/>
    </source>
</evidence>
<comment type="caution">
    <text evidence="2">The sequence shown here is derived from an EMBL/GenBank/DDBJ whole genome shotgun (WGS) entry which is preliminary data.</text>
</comment>
<dbReference type="Proteomes" id="UP001500604">
    <property type="component" value="Unassembled WGS sequence"/>
</dbReference>
<gene>
    <name evidence="2" type="ORF">GCM10023116_10860</name>
</gene>
<protein>
    <submittedName>
        <fullName evidence="2">YHS domain-containing (Seleno)protein</fullName>
    </submittedName>
</protein>
<dbReference type="InterPro" id="IPR007029">
    <property type="entry name" value="YHS_dom"/>
</dbReference>
<organism evidence="2 3">
    <name type="scientific">Kistimonas scapharcae</name>
    <dbReference type="NCBI Taxonomy" id="1036133"/>
    <lineage>
        <taxon>Bacteria</taxon>
        <taxon>Pseudomonadati</taxon>
        <taxon>Pseudomonadota</taxon>
        <taxon>Gammaproteobacteria</taxon>
        <taxon>Oceanospirillales</taxon>
        <taxon>Endozoicomonadaceae</taxon>
        <taxon>Kistimonas</taxon>
    </lineage>
</organism>
<dbReference type="Pfam" id="PF04945">
    <property type="entry name" value="YHS"/>
    <property type="match status" value="1"/>
</dbReference>
<feature type="domain" description="YHS" evidence="1">
    <location>
        <begin position="43"/>
        <end position="89"/>
    </location>
</feature>
<dbReference type="NCBIfam" id="NF041384">
    <property type="entry name" value="YHS_seleno_dom"/>
    <property type="match status" value="1"/>
</dbReference>
<evidence type="ECO:0000259" key="1">
    <source>
        <dbReference type="Pfam" id="PF04945"/>
    </source>
</evidence>
<dbReference type="EMBL" id="BAABFL010000108">
    <property type="protein sequence ID" value="GAA4648813.1"/>
    <property type="molecule type" value="Genomic_DNA"/>
</dbReference>
<keyword evidence="3" id="KW-1185">Reference proteome</keyword>
<sequence length="151" mass="17369">MQRILFNLAVMMPLMLWGAGVVSADTIYTGYFSNKAVGGYDTVAYFTEGKPVEGSSKFKYRWQGADWYFSSAENLEMFRELPERYAPQYGGHCAWAVAARNDLYKGDPEYWKIVDGKLYLNYDKSVQDRWLKDIPGFITEGDKNWPALNNN</sequence>
<dbReference type="RefSeq" id="WP_345194533.1">
    <property type="nucleotide sequence ID" value="NZ_BAABFL010000108.1"/>
</dbReference>
<accession>A0ABP8UY14</accession>